<feature type="transmembrane region" description="Helical" evidence="6">
    <location>
        <begin position="265"/>
        <end position="288"/>
    </location>
</feature>
<feature type="transmembrane region" description="Helical" evidence="6">
    <location>
        <begin position="171"/>
        <end position="190"/>
    </location>
</feature>
<gene>
    <name evidence="8" type="ORF">EH165_09355</name>
</gene>
<evidence type="ECO:0000256" key="3">
    <source>
        <dbReference type="ARBA" id="ARBA00022692"/>
    </source>
</evidence>
<dbReference type="KEGG" id="nak:EH165_09355"/>
<dbReference type="InterPro" id="IPR019108">
    <property type="entry name" value="Caa3_assmbl_CtaG-rel"/>
</dbReference>
<dbReference type="PANTHER" id="PTHR34820">
    <property type="entry name" value="INNER MEMBRANE PROTEIN YEBZ"/>
    <property type="match status" value="1"/>
</dbReference>
<sequence>MYPRSVSQTTSLSTGNAGGSVGTGVLAGKRDAWSVTWLVLACGLIATCVVIGISAALPNTTVSASLLLRDPGPLTTLGLPVVKTIFDYAGALTIGWLLGAVFLAPPKPGGGFDVGGYRCAQAASKCAWVWCAAALALVPFSASNATGFSIGTILSRDGIASALQSLDVASSSLQAAVVAALVAVLARVVLRPASAFAVFGLSILGMLPVALSGHATTSGDHDFASDTIIFHLLGISIWVGGLVAFLALARQRSPHLDTIARRYSAVALIAFITVALSGVGNALIRLSYLSDLWRTDYGRLVVVKAVLLISLGGFGYLQRRKSVTAITTDGDRRPLLRLAVLEIAVMAATIGVAVALGRTAPPAPTPESFTNLTLVLGYDLSGPPSAWNLLTQWRFDFIFGTGSIVAAGLYLWGYRTLRLRGDAWPKGRLISWLVGCFVLLMATSSGLGRYAEAQFSIHMMGHMLLGMGAPILLVLGGPTTLALRALPAARRGDIPGLREGIVGLMHSRFLTLLTHPLVVLPLFVGSFYAIYFSSLFDTMIDSHAGHLIMNLHFLLVGYLYYWVIIGVDPSPRRLSSFVRLALLVAALPFHAFFGLALMNSRSVIGQLYYQNLELPWVSNLLSDQHLGGGIAWGGTEIPLIIVIIALMAQWSKADEREGRRSDRKSGTAVKSDDELDAYNAMLTQLAGRDSQQR</sequence>
<dbReference type="Pfam" id="PF05425">
    <property type="entry name" value="CopD"/>
    <property type="match status" value="1"/>
</dbReference>
<feature type="transmembrane region" description="Helical" evidence="6">
    <location>
        <begin position="126"/>
        <end position="151"/>
    </location>
</feature>
<feature type="transmembrane region" description="Helical" evidence="6">
    <location>
        <begin position="338"/>
        <end position="357"/>
    </location>
</feature>
<comment type="subcellular location">
    <subcellularLocation>
        <location evidence="1">Cell membrane</location>
        <topology evidence="1">Multi-pass membrane protein</topology>
    </subcellularLocation>
</comment>
<feature type="transmembrane region" description="Helical" evidence="6">
    <location>
        <begin position="463"/>
        <end position="486"/>
    </location>
</feature>
<feature type="transmembrane region" description="Helical" evidence="6">
    <location>
        <begin position="35"/>
        <end position="57"/>
    </location>
</feature>
<keyword evidence="2" id="KW-1003">Cell membrane</keyword>
<dbReference type="InterPro" id="IPR008457">
    <property type="entry name" value="Cu-R_CopD_dom"/>
</dbReference>
<accession>A0A3G8ZNE0</accession>
<feature type="transmembrane region" description="Helical" evidence="6">
    <location>
        <begin position="429"/>
        <end position="451"/>
    </location>
</feature>
<dbReference type="OrthoDB" id="5241646at2"/>
<dbReference type="Pfam" id="PF09678">
    <property type="entry name" value="Caa3_CtaG"/>
    <property type="match status" value="1"/>
</dbReference>
<feature type="transmembrane region" description="Helical" evidence="6">
    <location>
        <begin position="397"/>
        <end position="417"/>
    </location>
</feature>
<feature type="transmembrane region" description="Helical" evidence="6">
    <location>
        <begin position="630"/>
        <end position="650"/>
    </location>
</feature>
<dbReference type="GO" id="GO:0005886">
    <property type="term" value="C:plasma membrane"/>
    <property type="evidence" value="ECO:0007669"/>
    <property type="project" value="UniProtKB-SubCell"/>
</dbReference>
<reference evidence="8 9" key="2">
    <citation type="submission" date="2018-12" db="EMBL/GenBank/DDBJ databases">
        <title>Nakamurella antarcticus sp. nov., isolated from Antarctica South Shetland Islands soil.</title>
        <authorList>
            <person name="Peng F."/>
        </authorList>
    </citation>
    <scope>NUCLEOTIDE SEQUENCE [LARGE SCALE GENOMIC DNA]</scope>
    <source>
        <strain evidence="8 9">S14-144</strain>
    </source>
</reference>
<dbReference type="AlphaFoldDB" id="A0A3G8ZNE0"/>
<proteinExistence type="predicted"/>
<evidence type="ECO:0000256" key="2">
    <source>
        <dbReference type="ARBA" id="ARBA00022475"/>
    </source>
</evidence>
<name>A0A3G8ZNE0_9ACTN</name>
<feature type="transmembrane region" description="Helical" evidence="6">
    <location>
        <begin position="300"/>
        <end position="317"/>
    </location>
</feature>
<feature type="domain" description="Copper resistance protein D" evidence="7">
    <location>
        <begin position="259"/>
        <end position="356"/>
    </location>
</feature>
<keyword evidence="9" id="KW-1185">Reference proteome</keyword>
<dbReference type="GO" id="GO:0006825">
    <property type="term" value="P:copper ion transport"/>
    <property type="evidence" value="ECO:0007669"/>
    <property type="project" value="InterPro"/>
</dbReference>
<evidence type="ECO:0000313" key="9">
    <source>
        <dbReference type="Proteomes" id="UP000268084"/>
    </source>
</evidence>
<dbReference type="EMBL" id="CP034170">
    <property type="protein sequence ID" value="AZI58315.1"/>
    <property type="molecule type" value="Genomic_DNA"/>
</dbReference>
<keyword evidence="5 6" id="KW-0472">Membrane</keyword>
<dbReference type="Proteomes" id="UP000268084">
    <property type="component" value="Chromosome"/>
</dbReference>
<evidence type="ECO:0000256" key="1">
    <source>
        <dbReference type="ARBA" id="ARBA00004651"/>
    </source>
</evidence>
<keyword evidence="4 6" id="KW-1133">Transmembrane helix</keyword>
<feature type="transmembrane region" description="Helical" evidence="6">
    <location>
        <begin position="507"/>
        <end position="531"/>
    </location>
</feature>
<reference evidence="8 9" key="1">
    <citation type="submission" date="2018-11" db="EMBL/GenBank/DDBJ databases">
        <authorList>
            <person name="Da X."/>
        </authorList>
    </citation>
    <scope>NUCLEOTIDE SEQUENCE [LARGE SCALE GENOMIC DNA]</scope>
    <source>
        <strain evidence="8 9">S14-144</strain>
    </source>
</reference>
<evidence type="ECO:0000259" key="7">
    <source>
        <dbReference type="Pfam" id="PF05425"/>
    </source>
</evidence>
<evidence type="ECO:0000313" key="8">
    <source>
        <dbReference type="EMBL" id="AZI58315.1"/>
    </source>
</evidence>
<dbReference type="InterPro" id="IPR032694">
    <property type="entry name" value="CopC/D"/>
</dbReference>
<feature type="transmembrane region" description="Helical" evidence="6">
    <location>
        <begin position="228"/>
        <end position="249"/>
    </location>
</feature>
<protein>
    <submittedName>
        <fullName evidence="8">Copper resistance protein CopD</fullName>
    </submittedName>
</protein>
<feature type="transmembrane region" description="Helical" evidence="6">
    <location>
        <begin position="543"/>
        <end position="565"/>
    </location>
</feature>
<evidence type="ECO:0000256" key="4">
    <source>
        <dbReference type="ARBA" id="ARBA00022989"/>
    </source>
</evidence>
<organism evidence="8 9">
    <name type="scientific">Nakamurella antarctica</name>
    <dbReference type="NCBI Taxonomy" id="1902245"/>
    <lineage>
        <taxon>Bacteria</taxon>
        <taxon>Bacillati</taxon>
        <taxon>Actinomycetota</taxon>
        <taxon>Actinomycetes</taxon>
        <taxon>Nakamurellales</taxon>
        <taxon>Nakamurellaceae</taxon>
        <taxon>Nakamurella</taxon>
    </lineage>
</organism>
<evidence type="ECO:0000256" key="6">
    <source>
        <dbReference type="SAM" id="Phobius"/>
    </source>
</evidence>
<keyword evidence="3 6" id="KW-0812">Transmembrane</keyword>
<evidence type="ECO:0000256" key="5">
    <source>
        <dbReference type="ARBA" id="ARBA00023136"/>
    </source>
</evidence>
<feature type="transmembrane region" description="Helical" evidence="6">
    <location>
        <begin position="85"/>
        <end position="105"/>
    </location>
</feature>
<feature type="transmembrane region" description="Helical" evidence="6">
    <location>
        <begin position="197"/>
        <end position="216"/>
    </location>
</feature>
<feature type="transmembrane region" description="Helical" evidence="6">
    <location>
        <begin position="577"/>
        <end position="598"/>
    </location>
</feature>
<dbReference type="PANTHER" id="PTHR34820:SF4">
    <property type="entry name" value="INNER MEMBRANE PROTEIN YEBZ"/>
    <property type="match status" value="1"/>
</dbReference>